<evidence type="ECO:0000256" key="12">
    <source>
        <dbReference type="ARBA" id="ARBA00022683"/>
    </source>
</evidence>
<dbReference type="NCBIfam" id="TIGR01417">
    <property type="entry name" value="PTS_I_fam"/>
    <property type="match status" value="1"/>
</dbReference>
<keyword evidence="11 17" id="KW-0808">Transferase</keyword>
<dbReference type="Gene3D" id="3.20.20.60">
    <property type="entry name" value="Phosphoenolpyruvate-binding domains"/>
    <property type="match status" value="1"/>
</dbReference>
<dbReference type="InterPro" id="IPR023151">
    <property type="entry name" value="PEP_util_CS"/>
</dbReference>
<dbReference type="InterPro" id="IPR040442">
    <property type="entry name" value="Pyrv_kinase-like_dom_sf"/>
</dbReference>
<gene>
    <name evidence="22" type="primary">ptsP</name>
    <name evidence="22" type="ORF">ACFP3R_33530</name>
</gene>
<evidence type="ECO:0000256" key="6">
    <source>
        <dbReference type="ARBA" id="ARBA00012232"/>
    </source>
</evidence>
<evidence type="ECO:0000256" key="5">
    <source>
        <dbReference type="ARBA" id="ARBA00007837"/>
    </source>
</evidence>
<comment type="catalytic activity">
    <reaction evidence="1 17">
        <text>L-histidyl-[protein] + phosphoenolpyruvate = N(pros)-phospho-L-histidyl-[protein] + pyruvate</text>
        <dbReference type="Rhea" id="RHEA:23880"/>
        <dbReference type="Rhea" id="RHEA-COMP:9745"/>
        <dbReference type="Rhea" id="RHEA-COMP:9746"/>
        <dbReference type="ChEBI" id="CHEBI:15361"/>
        <dbReference type="ChEBI" id="CHEBI:29979"/>
        <dbReference type="ChEBI" id="CHEBI:58702"/>
        <dbReference type="ChEBI" id="CHEBI:64837"/>
        <dbReference type="EC" id="2.7.3.9"/>
    </reaction>
</comment>
<feature type="compositionally biased region" description="Polar residues" evidence="18">
    <location>
        <begin position="1"/>
        <end position="12"/>
    </location>
</feature>
<evidence type="ECO:0000256" key="9">
    <source>
        <dbReference type="ARBA" id="ARBA00022490"/>
    </source>
</evidence>
<evidence type="ECO:0000259" key="19">
    <source>
        <dbReference type="Pfam" id="PF00391"/>
    </source>
</evidence>
<evidence type="ECO:0000256" key="4">
    <source>
        <dbReference type="ARBA" id="ARBA00004496"/>
    </source>
</evidence>
<keyword evidence="23" id="KW-1185">Reference proteome</keyword>
<reference evidence="23" key="1">
    <citation type="journal article" date="2019" name="Int. J. Syst. Evol. Microbiol.">
        <title>The Global Catalogue of Microorganisms (GCM) 10K type strain sequencing project: providing services to taxonomists for standard genome sequencing and annotation.</title>
        <authorList>
            <consortium name="The Broad Institute Genomics Platform"/>
            <consortium name="The Broad Institute Genome Sequencing Center for Infectious Disease"/>
            <person name="Wu L."/>
            <person name="Ma J."/>
        </authorList>
    </citation>
    <scope>NUCLEOTIDE SEQUENCE [LARGE SCALE GENOMIC DNA]</scope>
    <source>
        <strain evidence="23">CGMCC 4.7246</strain>
    </source>
</reference>
<comment type="similarity">
    <text evidence="5 17">Belongs to the PEP-utilizing enzyme family.</text>
</comment>
<dbReference type="InterPro" id="IPR036618">
    <property type="entry name" value="PtsI_HPr-bd_sf"/>
</dbReference>
<accession>A0ABW1PGD3</accession>
<evidence type="ECO:0000259" key="21">
    <source>
        <dbReference type="Pfam" id="PF05524"/>
    </source>
</evidence>
<dbReference type="InterPro" id="IPR015813">
    <property type="entry name" value="Pyrv/PenolPyrv_kinase-like_dom"/>
</dbReference>
<evidence type="ECO:0000256" key="7">
    <source>
        <dbReference type="ARBA" id="ARBA00016544"/>
    </source>
</evidence>
<evidence type="ECO:0000256" key="13">
    <source>
        <dbReference type="ARBA" id="ARBA00022723"/>
    </source>
</evidence>
<dbReference type="SUPFAM" id="SSF47831">
    <property type="entry name" value="Enzyme I of the PEP:sugar phosphotransferase system HPr-binding (sub)domain"/>
    <property type="match status" value="1"/>
</dbReference>
<dbReference type="PRINTS" id="PR01736">
    <property type="entry name" value="PHPHTRNFRASE"/>
</dbReference>
<dbReference type="InterPro" id="IPR008731">
    <property type="entry name" value="PTS_EIN"/>
</dbReference>
<evidence type="ECO:0000259" key="20">
    <source>
        <dbReference type="Pfam" id="PF02896"/>
    </source>
</evidence>
<name>A0ABW1PGD3_9PSEU</name>
<evidence type="ECO:0000256" key="15">
    <source>
        <dbReference type="ARBA" id="ARBA00022842"/>
    </source>
</evidence>
<feature type="region of interest" description="Disordered" evidence="18">
    <location>
        <begin position="1"/>
        <end position="26"/>
    </location>
</feature>
<keyword evidence="10 17" id="KW-0762">Sugar transport</keyword>
<dbReference type="InterPro" id="IPR036637">
    <property type="entry name" value="Phosphohistidine_dom_sf"/>
</dbReference>
<evidence type="ECO:0000256" key="18">
    <source>
        <dbReference type="SAM" id="MobiDB-lite"/>
    </source>
</evidence>
<dbReference type="Gene3D" id="1.10.274.10">
    <property type="entry name" value="PtsI, HPr-binding domain"/>
    <property type="match status" value="1"/>
</dbReference>
<dbReference type="InterPro" id="IPR018274">
    <property type="entry name" value="PEP_util_AS"/>
</dbReference>
<keyword evidence="15 17" id="KW-0460">Magnesium</keyword>
<dbReference type="GO" id="GO:0008965">
    <property type="term" value="F:phosphoenolpyruvate-protein phosphotransferase activity"/>
    <property type="evidence" value="ECO:0007669"/>
    <property type="project" value="UniProtKB-EC"/>
</dbReference>
<comment type="caution">
    <text evidence="22">The sequence shown here is derived from an EMBL/GenBank/DDBJ whole genome shotgun (WGS) entry which is preliminary data.</text>
</comment>
<comment type="subcellular location">
    <subcellularLocation>
        <location evidence="4 17">Cytoplasm</location>
    </subcellularLocation>
</comment>
<evidence type="ECO:0000256" key="14">
    <source>
        <dbReference type="ARBA" id="ARBA00022777"/>
    </source>
</evidence>
<dbReference type="Gene3D" id="3.50.30.10">
    <property type="entry name" value="Phosphohistidine domain"/>
    <property type="match status" value="1"/>
</dbReference>
<dbReference type="PIRSF" id="PIRSF000732">
    <property type="entry name" value="PTS_enzyme_I"/>
    <property type="match status" value="1"/>
</dbReference>
<organism evidence="22 23">
    <name type="scientific">Saccharothrix lopnurensis</name>
    <dbReference type="NCBI Taxonomy" id="1670621"/>
    <lineage>
        <taxon>Bacteria</taxon>
        <taxon>Bacillati</taxon>
        <taxon>Actinomycetota</taxon>
        <taxon>Actinomycetes</taxon>
        <taxon>Pseudonocardiales</taxon>
        <taxon>Pseudonocardiaceae</taxon>
        <taxon>Saccharothrix</taxon>
    </lineage>
</organism>
<proteinExistence type="inferred from homology"/>
<comment type="function">
    <text evidence="3 17">General (non sugar-specific) component of the phosphoenolpyruvate-dependent sugar phosphotransferase system (sugar PTS). This major carbohydrate active-transport system catalyzes the phosphorylation of incoming sugar substrates concomitantly with their translocation across the cell membrane. Enzyme I transfers the phosphoryl group from phosphoenolpyruvate (PEP) to the phosphoryl carrier protein (HPr).</text>
</comment>
<sequence>MSQVAEVSQQPVGSRELTGNPASPGQAVGVVARTAAAPELPADVPAPGPARDEVDAAVSALRAVVEDLGRRAEGLTGEARDILDTQIAMADDPALVDGIRAAVDRGRPAAWAVHDAFGVHLEALAALGGYLAERTGDLADLRDRAVAVLLGVPTPGIPVRDEPFVLVGVDLAPADTVTLDPARVVAIVTSKGGPTSHTAILARSLGIPAVVGCAGADSLADGEPVVVDGTRGVVVTSPDDDAASRVAEAAAEREAALARYRGPGATADGHPVKLLLNVGGATDGDVDAEGVGLFRTEFLFLDRADAPSREEQRRAYGEVFKAFGARPVVVRTLDAGADKPLPFANADAEPNPALGVRGYRVAWRKPDLLADQLAAIADAAADHGADVRVMAPMIATPAEARDFAALARGAGLTNVGVMIEIPAAALRAADVLAEVDFVSLGTNDLSQYAFGADRVLGELGSLLDPWQPALLDLVAVVAEAGRAAGKPVGVCGEAAGDPGLAPVLVGLGVTSLSMSVPAVPAVRAALRERTLDDCTELAERVRRAPDPATARSYALG</sequence>
<dbReference type="RefSeq" id="WP_380642250.1">
    <property type="nucleotide sequence ID" value="NZ_JBHSQO010000058.1"/>
</dbReference>
<dbReference type="PROSITE" id="PS00742">
    <property type="entry name" value="PEP_ENZYMES_2"/>
    <property type="match status" value="1"/>
</dbReference>
<keyword evidence="9 17" id="KW-0963">Cytoplasm</keyword>
<evidence type="ECO:0000256" key="8">
    <source>
        <dbReference type="ARBA" id="ARBA00022448"/>
    </source>
</evidence>
<evidence type="ECO:0000256" key="11">
    <source>
        <dbReference type="ARBA" id="ARBA00022679"/>
    </source>
</evidence>
<evidence type="ECO:0000256" key="16">
    <source>
        <dbReference type="ARBA" id="ARBA00033235"/>
    </source>
</evidence>
<dbReference type="InterPro" id="IPR024692">
    <property type="entry name" value="PTS_EI"/>
</dbReference>
<feature type="domain" description="PEP-utilising enzyme mobile" evidence="19">
    <location>
        <begin position="162"/>
        <end position="232"/>
    </location>
</feature>
<dbReference type="InterPro" id="IPR050499">
    <property type="entry name" value="PEP-utilizing_PTS_enzyme"/>
</dbReference>
<evidence type="ECO:0000256" key="17">
    <source>
        <dbReference type="PIRNR" id="PIRNR000732"/>
    </source>
</evidence>
<keyword evidence="12 17" id="KW-0598">Phosphotransferase system</keyword>
<dbReference type="EC" id="2.7.3.9" evidence="6 17"/>
<dbReference type="InterPro" id="IPR008279">
    <property type="entry name" value="PEP-util_enz_mobile_dom"/>
</dbReference>
<dbReference type="InterPro" id="IPR006318">
    <property type="entry name" value="PTS_EI-like"/>
</dbReference>
<evidence type="ECO:0000313" key="22">
    <source>
        <dbReference type="EMBL" id="MFC6094214.1"/>
    </source>
</evidence>
<evidence type="ECO:0000256" key="2">
    <source>
        <dbReference type="ARBA" id="ARBA00001946"/>
    </source>
</evidence>
<evidence type="ECO:0000313" key="23">
    <source>
        <dbReference type="Proteomes" id="UP001596220"/>
    </source>
</evidence>
<dbReference type="Proteomes" id="UP001596220">
    <property type="component" value="Unassembled WGS sequence"/>
</dbReference>
<dbReference type="Pfam" id="PF05524">
    <property type="entry name" value="PEP-utilisers_N"/>
    <property type="match status" value="1"/>
</dbReference>
<keyword evidence="14 17" id="KW-0418">Kinase</keyword>
<keyword evidence="13 17" id="KW-0479">Metal-binding</keyword>
<evidence type="ECO:0000256" key="10">
    <source>
        <dbReference type="ARBA" id="ARBA00022597"/>
    </source>
</evidence>
<dbReference type="Pfam" id="PF02896">
    <property type="entry name" value="PEP-utilizers_C"/>
    <property type="match status" value="1"/>
</dbReference>
<evidence type="ECO:0000256" key="3">
    <source>
        <dbReference type="ARBA" id="ARBA00002728"/>
    </source>
</evidence>
<dbReference type="InterPro" id="IPR000121">
    <property type="entry name" value="PEP_util_C"/>
</dbReference>
<protein>
    <recommendedName>
        <fullName evidence="7 17">Phosphoenolpyruvate-protein phosphotransferase</fullName>
        <ecNumber evidence="6 17">2.7.3.9</ecNumber>
    </recommendedName>
    <alternativeName>
        <fullName evidence="16 17">Phosphotransferase system, enzyme I</fullName>
    </alternativeName>
</protein>
<dbReference type="PANTHER" id="PTHR46244:SF3">
    <property type="entry name" value="PHOSPHOENOLPYRUVATE-PROTEIN PHOSPHOTRANSFERASE"/>
    <property type="match status" value="1"/>
</dbReference>
<keyword evidence="8 17" id="KW-0813">Transport</keyword>
<dbReference type="Pfam" id="PF00391">
    <property type="entry name" value="PEP-utilizers"/>
    <property type="match status" value="1"/>
</dbReference>
<feature type="domain" description="Phosphotransferase system enzyme I N-terminal" evidence="21">
    <location>
        <begin position="18"/>
        <end position="134"/>
    </location>
</feature>
<feature type="domain" description="PEP-utilising enzyme C-terminal" evidence="20">
    <location>
        <begin position="264"/>
        <end position="529"/>
    </location>
</feature>
<dbReference type="SUPFAM" id="SSF51621">
    <property type="entry name" value="Phosphoenolpyruvate/pyruvate domain"/>
    <property type="match status" value="1"/>
</dbReference>
<comment type="cofactor">
    <cofactor evidence="2 17">
        <name>Mg(2+)</name>
        <dbReference type="ChEBI" id="CHEBI:18420"/>
    </cofactor>
</comment>
<evidence type="ECO:0000256" key="1">
    <source>
        <dbReference type="ARBA" id="ARBA00000683"/>
    </source>
</evidence>
<dbReference type="PANTHER" id="PTHR46244">
    <property type="entry name" value="PHOSPHOENOLPYRUVATE-PROTEIN PHOSPHOTRANSFERASE"/>
    <property type="match status" value="1"/>
</dbReference>
<dbReference type="EMBL" id="JBHSQO010000058">
    <property type="protein sequence ID" value="MFC6094214.1"/>
    <property type="molecule type" value="Genomic_DNA"/>
</dbReference>
<dbReference type="SUPFAM" id="SSF52009">
    <property type="entry name" value="Phosphohistidine domain"/>
    <property type="match status" value="1"/>
</dbReference>
<dbReference type="PROSITE" id="PS00370">
    <property type="entry name" value="PEP_ENZYMES_PHOS_SITE"/>
    <property type="match status" value="1"/>
</dbReference>